<keyword evidence="2" id="KW-0472">Membrane</keyword>
<feature type="compositionally biased region" description="Gly residues" evidence="1">
    <location>
        <begin position="127"/>
        <end position="152"/>
    </location>
</feature>
<reference evidence="4" key="1">
    <citation type="submission" date="2016-10" db="EMBL/GenBank/DDBJ databases">
        <authorList>
            <person name="Varghese N."/>
            <person name="Submissions S."/>
        </authorList>
    </citation>
    <scope>NUCLEOTIDE SEQUENCE [LARGE SCALE GENOMIC DNA]</scope>
    <source>
        <strain evidence="4">DSM 22017</strain>
    </source>
</reference>
<keyword evidence="2" id="KW-0812">Transmembrane</keyword>
<dbReference type="STRING" id="402596.SAMN04489844_0594"/>
<keyword evidence="2" id="KW-1133">Transmembrane helix</keyword>
<gene>
    <name evidence="3" type="ORF">SAMN04489844_0594</name>
</gene>
<keyword evidence="4" id="KW-1185">Reference proteome</keyword>
<name>A0A1H4KJM0_9ACTN</name>
<sequence>MTDDKSPGAQPIDETQPVRPEGAPVDQPAARTPAGQAPTDETSALPPAPPYAAATVPPAAPAARRGFRERFRGVRRGDGNRAFSLGALIASALAGVIVGGLGVTAVHAVTNDGPDRGDFSQQRGPMGDFGGPGGRQDGNGGPGFGPGGGMPGGQQPTTPPEDDSDSGSSS</sequence>
<evidence type="ECO:0000256" key="1">
    <source>
        <dbReference type="SAM" id="MobiDB-lite"/>
    </source>
</evidence>
<feature type="transmembrane region" description="Helical" evidence="2">
    <location>
        <begin position="82"/>
        <end position="106"/>
    </location>
</feature>
<accession>A0A1H4KJM0</accession>
<dbReference type="EMBL" id="FNRT01000002">
    <property type="protein sequence ID" value="SEB58295.1"/>
    <property type="molecule type" value="Genomic_DNA"/>
</dbReference>
<organism evidence="3 4">
    <name type="scientific">Nocardioides exalbidus</name>
    <dbReference type="NCBI Taxonomy" id="402596"/>
    <lineage>
        <taxon>Bacteria</taxon>
        <taxon>Bacillati</taxon>
        <taxon>Actinomycetota</taxon>
        <taxon>Actinomycetes</taxon>
        <taxon>Propionibacteriales</taxon>
        <taxon>Nocardioidaceae</taxon>
        <taxon>Nocardioides</taxon>
    </lineage>
</organism>
<evidence type="ECO:0000313" key="3">
    <source>
        <dbReference type="EMBL" id="SEB58295.1"/>
    </source>
</evidence>
<dbReference type="AlphaFoldDB" id="A0A1H4KJM0"/>
<feature type="region of interest" description="Disordered" evidence="1">
    <location>
        <begin position="1"/>
        <end position="64"/>
    </location>
</feature>
<proteinExistence type="predicted"/>
<evidence type="ECO:0000313" key="4">
    <source>
        <dbReference type="Proteomes" id="UP000198742"/>
    </source>
</evidence>
<dbReference type="RefSeq" id="WP_090967787.1">
    <property type="nucleotide sequence ID" value="NZ_FNRT01000002.1"/>
</dbReference>
<protein>
    <submittedName>
        <fullName evidence="3">Uncharacterized protein</fullName>
    </submittedName>
</protein>
<dbReference type="Proteomes" id="UP000198742">
    <property type="component" value="Unassembled WGS sequence"/>
</dbReference>
<feature type="compositionally biased region" description="Acidic residues" evidence="1">
    <location>
        <begin position="160"/>
        <end position="170"/>
    </location>
</feature>
<evidence type="ECO:0000256" key="2">
    <source>
        <dbReference type="SAM" id="Phobius"/>
    </source>
</evidence>
<feature type="region of interest" description="Disordered" evidence="1">
    <location>
        <begin position="108"/>
        <end position="170"/>
    </location>
</feature>
<feature type="compositionally biased region" description="Low complexity" evidence="1">
    <location>
        <begin position="51"/>
        <end position="64"/>
    </location>
</feature>